<dbReference type="RefSeq" id="WP_183719143.1">
    <property type="nucleotide sequence ID" value="NZ_JACHGO010000004.1"/>
</dbReference>
<dbReference type="AlphaFoldDB" id="A0A7W8C1H0"/>
<sequence>MTKLAEMSDSEAKELLLASATGVGKLVPDMAGVLADGSGDGMMFKQVQGPFPKGPCRFALYGHADSYVGAFYELIDSAQQCILFRGRVATVEKNLLAVACLDLQRDSQSVEIRVYVRQGTRLLVTRCMLRPCSPFDVKIKDESDNFLYNIFDSDTLLRLPLPGARKGVSLHDGAARGISLQQDKLRAFCEADPLFHGAQRAAHGLSLVTRERFLNMFILLKYYLPKLDAQGDIIEFGTFRGGMALFMAYLLKFTKSRRRVYALDTFEGMPLTESAQDYHKQGDFKEDNLMGEMLRRKEMLGLDNLILVKGLFENTVPTLFQEKLSFALAHIDCDIYDAVAYSYESVKDRMVAGGYVVFDDPLAASCQGAMAAVEELLYHRDKLHAEQVYPHMVFRLGLEQGF</sequence>
<keyword evidence="1" id="KW-0489">Methyltransferase</keyword>
<accession>A0A7W8C1H0</accession>
<gene>
    <name evidence="1" type="ORF">HNQ38_001648</name>
</gene>
<dbReference type="GO" id="GO:0032259">
    <property type="term" value="P:methylation"/>
    <property type="evidence" value="ECO:0007669"/>
    <property type="project" value="UniProtKB-KW"/>
</dbReference>
<evidence type="ECO:0000313" key="2">
    <source>
        <dbReference type="Proteomes" id="UP000539075"/>
    </source>
</evidence>
<dbReference type="PANTHER" id="PTHR40036:SF1">
    <property type="entry name" value="MACROCIN O-METHYLTRANSFERASE"/>
    <property type="match status" value="1"/>
</dbReference>
<evidence type="ECO:0000313" key="1">
    <source>
        <dbReference type="EMBL" id="MBB5143551.1"/>
    </source>
</evidence>
<name>A0A7W8C1H0_9BACT</name>
<dbReference type="Pfam" id="PF05711">
    <property type="entry name" value="TylF"/>
    <property type="match status" value="1"/>
</dbReference>
<protein>
    <submittedName>
        <fullName evidence="1">Putative O-methyltransferase YrrM</fullName>
    </submittedName>
</protein>
<organism evidence="1 2">
    <name type="scientific">Desulfovibrio intestinalis</name>
    <dbReference type="NCBI Taxonomy" id="58621"/>
    <lineage>
        <taxon>Bacteria</taxon>
        <taxon>Pseudomonadati</taxon>
        <taxon>Thermodesulfobacteriota</taxon>
        <taxon>Desulfovibrionia</taxon>
        <taxon>Desulfovibrionales</taxon>
        <taxon>Desulfovibrionaceae</taxon>
        <taxon>Desulfovibrio</taxon>
    </lineage>
</organism>
<dbReference type="GO" id="GO:0008168">
    <property type="term" value="F:methyltransferase activity"/>
    <property type="evidence" value="ECO:0007669"/>
    <property type="project" value="UniProtKB-KW"/>
</dbReference>
<keyword evidence="1" id="KW-0808">Transferase</keyword>
<dbReference type="InterPro" id="IPR029063">
    <property type="entry name" value="SAM-dependent_MTases_sf"/>
</dbReference>
<dbReference type="SUPFAM" id="SSF53335">
    <property type="entry name" value="S-adenosyl-L-methionine-dependent methyltransferases"/>
    <property type="match status" value="1"/>
</dbReference>
<dbReference type="Proteomes" id="UP000539075">
    <property type="component" value="Unassembled WGS sequence"/>
</dbReference>
<comment type="caution">
    <text evidence="1">The sequence shown here is derived from an EMBL/GenBank/DDBJ whole genome shotgun (WGS) entry which is preliminary data.</text>
</comment>
<dbReference type="EMBL" id="JACHGO010000004">
    <property type="protein sequence ID" value="MBB5143551.1"/>
    <property type="molecule type" value="Genomic_DNA"/>
</dbReference>
<dbReference type="PANTHER" id="PTHR40036">
    <property type="entry name" value="MACROCIN O-METHYLTRANSFERASE"/>
    <property type="match status" value="1"/>
</dbReference>
<dbReference type="InterPro" id="IPR008884">
    <property type="entry name" value="TylF_MeTrfase"/>
</dbReference>
<keyword evidence="2" id="KW-1185">Reference proteome</keyword>
<proteinExistence type="predicted"/>
<reference evidence="1 2" key="1">
    <citation type="submission" date="2020-08" db="EMBL/GenBank/DDBJ databases">
        <title>Genomic Encyclopedia of Type Strains, Phase IV (KMG-IV): sequencing the most valuable type-strain genomes for metagenomic binning, comparative biology and taxonomic classification.</title>
        <authorList>
            <person name="Goeker M."/>
        </authorList>
    </citation>
    <scope>NUCLEOTIDE SEQUENCE [LARGE SCALE GENOMIC DNA]</scope>
    <source>
        <strain evidence="1 2">DSM 11275</strain>
    </source>
</reference>
<dbReference type="Gene3D" id="3.40.50.150">
    <property type="entry name" value="Vaccinia Virus protein VP39"/>
    <property type="match status" value="1"/>
</dbReference>